<keyword evidence="1" id="KW-0812">Transmembrane</keyword>
<feature type="transmembrane region" description="Helical" evidence="1">
    <location>
        <begin position="81"/>
        <end position="102"/>
    </location>
</feature>
<organism evidence="2 3">
    <name type="scientific">Cellulomonas wangleii</name>
    <dbReference type="NCBI Taxonomy" id="2816956"/>
    <lineage>
        <taxon>Bacteria</taxon>
        <taxon>Bacillati</taxon>
        <taxon>Actinomycetota</taxon>
        <taxon>Actinomycetes</taxon>
        <taxon>Micrococcales</taxon>
        <taxon>Cellulomonadaceae</taxon>
        <taxon>Cellulomonas</taxon>
    </lineage>
</organism>
<evidence type="ECO:0000313" key="2">
    <source>
        <dbReference type="EMBL" id="QVI61953.1"/>
    </source>
</evidence>
<feature type="transmembrane region" description="Helical" evidence="1">
    <location>
        <begin position="217"/>
        <end position="238"/>
    </location>
</feature>
<accession>A0ABX8D4J0</accession>
<name>A0ABX8D4J0_9CELL</name>
<feature type="transmembrane region" description="Helical" evidence="1">
    <location>
        <begin position="176"/>
        <end position="197"/>
    </location>
</feature>
<feature type="transmembrane region" description="Helical" evidence="1">
    <location>
        <begin position="144"/>
        <end position="164"/>
    </location>
</feature>
<sequence>MSSDSTYLAPHVTPTWRDAFVLELRLRDVRGDAIGDALAEVDAHCADSGQDAATAFGDPAGYARGLTDVLPTHRRTPARDVVAVVLQTAGVMGTVWSVPPWLRGEPLTASTGPVVTAVLCLVVAVVLCLAPARPLGWFARARWWQAALAGAAATVAVVAPGALLPNAPLTAPSAPLAAASILLLAVGAAALFLDGTLNDDVRGPGDAAPRRHPRLRAALLSTALPAVALLVAGGLALLPL</sequence>
<dbReference type="EMBL" id="CP074405">
    <property type="protein sequence ID" value="QVI61953.1"/>
    <property type="molecule type" value="Genomic_DNA"/>
</dbReference>
<protein>
    <submittedName>
        <fullName evidence="2">Uncharacterized protein</fullName>
    </submittedName>
</protein>
<feature type="transmembrane region" description="Helical" evidence="1">
    <location>
        <begin position="114"/>
        <end position="132"/>
    </location>
</feature>
<keyword evidence="3" id="KW-1185">Reference proteome</keyword>
<gene>
    <name evidence="2" type="ORF">KG103_16235</name>
</gene>
<dbReference type="Proteomes" id="UP000677804">
    <property type="component" value="Chromosome"/>
</dbReference>
<keyword evidence="1" id="KW-1133">Transmembrane helix</keyword>
<evidence type="ECO:0000313" key="3">
    <source>
        <dbReference type="Proteomes" id="UP000677804"/>
    </source>
</evidence>
<reference evidence="2 3" key="1">
    <citation type="submission" date="2021-05" db="EMBL/GenBank/DDBJ databases">
        <title>Novel species in genus Cellulomonas.</title>
        <authorList>
            <person name="Zhang G."/>
        </authorList>
    </citation>
    <scope>NUCLEOTIDE SEQUENCE [LARGE SCALE GENOMIC DNA]</scope>
    <source>
        <strain evidence="3">zg-ZUI222</strain>
    </source>
</reference>
<keyword evidence="1" id="KW-0472">Membrane</keyword>
<dbReference type="RefSeq" id="WP_207339525.1">
    <property type="nucleotide sequence ID" value="NZ_CP074405.1"/>
</dbReference>
<evidence type="ECO:0000256" key="1">
    <source>
        <dbReference type="SAM" id="Phobius"/>
    </source>
</evidence>
<proteinExistence type="predicted"/>